<evidence type="ECO:0000259" key="4">
    <source>
        <dbReference type="PROSITE" id="PS50893"/>
    </source>
</evidence>
<dbReference type="RefSeq" id="WP_305517229.1">
    <property type="nucleotide sequence ID" value="NZ_JAUPEV010000008.1"/>
</dbReference>
<dbReference type="Proteomes" id="UP001177258">
    <property type="component" value="Unassembled WGS sequence"/>
</dbReference>
<proteinExistence type="predicted"/>
<evidence type="ECO:0000313" key="6">
    <source>
        <dbReference type="EMBL" id="MDP2539352.1"/>
    </source>
</evidence>
<dbReference type="GO" id="GO:0022857">
    <property type="term" value="F:transmembrane transporter activity"/>
    <property type="evidence" value="ECO:0007669"/>
    <property type="project" value="TreeGrafter"/>
</dbReference>
<dbReference type="CDD" id="cd03255">
    <property type="entry name" value="ABC_MJ0796_LolCDE_FtsE"/>
    <property type="match status" value="1"/>
</dbReference>
<keyword evidence="8" id="KW-1185">Reference proteome</keyword>
<dbReference type="InterPro" id="IPR003593">
    <property type="entry name" value="AAA+_ATPase"/>
</dbReference>
<dbReference type="PANTHER" id="PTHR24220">
    <property type="entry name" value="IMPORT ATP-BINDING PROTEIN"/>
    <property type="match status" value="1"/>
</dbReference>
<sequence length="223" mass="25285">MSGIIRAKNLYLGYKRGEPIIKNANFEIKHKDFVFISGASGSGKSTLLKSLYGNLPVFEGSLEVCSISIEKARKSLINELRRNIGIVFQDYKLIEEWSVEKNIRLPMMINGYKKEVCDSQVEKLLSHVDLLYKANRQPLELSGGEQQRVAMARAIAHRPLLILADEPTGNLDDYSSDMIWSLLKSANEQLDVTVVVVTHRIPDHLNIFYRKLNIANGEVYEYA</sequence>
<dbReference type="InterPro" id="IPR003439">
    <property type="entry name" value="ABC_transporter-like_ATP-bd"/>
</dbReference>
<evidence type="ECO:0000256" key="3">
    <source>
        <dbReference type="ARBA" id="ARBA00022840"/>
    </source>
</evidence>
<name>A0AA90PSI2_9HELI</name>
<dbReference type="GO" id="GO:0005886">
    <property type="term" value="C:plasma membrane"/>
    <property type="evidence" value="ECO:0007669"/>
    <property type="project" value="TreeGrafter"/>
</dbReference>
<dbReference type="InterPro" id="IPR015854">
    <property type="entry name" value="ABC_transpr_LolD-like"/>
</dbReference>
<keyword evidence="1" id="KW-0813">Transport</keyword>
<dbReference type="Pfam" id="PF00005">
    <property type="entry name" value="ABC_tran"/>
    <property type="match status" value="1"/>
</dbReference>
<evidence type="ECO:0000313" key="7">
    <source>
        <dbReference type="Proteomes" id="UP001177258"/>
    </source>
</evidence>
<gene>
    <name evidence="5" type="ORF">Q5I04_05605</name>
    <name evidence="6" type="ORF">Q5I06_06160</name>
</gene>
<dbReference type="SMART" id="SM00382">
    <property type="entry name" value="AAA"/>
    <property type="match status" value="1"/>
</dbReference>
<accession>A0AA90PSI2</accession>
<dbReference type="EMBL" id="JAUPEV010000008">
    <property type="protein sequence ID" value="MDO7253384.1"/>
    <property type="molecule type" value="Genomic_DNA"/>
</dbReference>
<dbReference type="PANTHER" id="PTHR24220:SF86">
    <property type="entry name" value="ABC TRANSPORTER ABCH.1"/>
    <property type="match status" value="1"/>
</dbReference>
<evidence type="ECO:0000256" key="1">
    <source>
        <dbReference type="ARBA" id="ARBA00022448"/>
    </source>
</evidence>
<feature type="domain" description="ABC transporter" evidence="4">
    <location>
        <begin position="5"/>
        <end position="223"/>
    </location>
</feature>
<reference evidence="5 7" key="3">
    <citation type="journal article" date="2024" name="Syst. Appl. Microbiol.">
        <title>Helicobacter cappadocius sp. nov., from lizards: The first psychrotrophic Helicobacter species.</title>
        <authorList>
            <person name="Aydin F."/>
            <person name="Tarhane S."/>
            <person name="Karakaya E."/>
            <person name="Abay S."/>
            <person name="Kayman T."/>
            <person name="Guran O."/>
            <person name="Bozkurt E."/>
            <person name="Uzum N."/>
            <person name="Avci A."/>
            <person name="Olgun K."/>
            <person name="Jablonski D."/>
            <person name="Guran C."/>
            <person name="Burcin Saticioglu I."/>
        </authorList>
    </citation>
    <scope>NUCLEOTIDE SEQUENCE [LARGE SCALE GENOMIC DNA]</scope>
    <source>
        <strain evidence="5">Faydin-H75</strain>
        <strain evidence="7">faydin-H76</strain>
    </source>
</reference>
<reference evidence="5" key="2">
    <citation type="submission" date="2023-07" db="EMBL/GenBank/DDBJ databases">
        <authorList>
            <person name="Aydin F."/>
            <person name="Tarhane S."/>
            <person name="Saticioglu I.B."/>
            <person name="Karakaya E."/>
            <person name="Abay S."/>
            <person name="Guran O."/>
            <person name="Bozkurt E."/>
            <person name="Uzum N."/>
            <person name="Olgun K."/>
            <person name="Jablonski D."/>
        </authorList>
    </citation>
    <scope>NUCLEOTIDE SEQUENCE</scope>
    <source>
        <strain evidence="5">Faydin-H75</strain>
    </source>
</reference>
<evidence type="ECO:0000256" key="2">
    <source>
        <dbReference type="ARBA" id="ARBA00022741"/>
    </source>
</evidence>
<organism evidence="6 7">
    <name type="scientific">Helicobacter cappadocius</name>
    <dbReference type="NCBI Taxonomy" id="3063998"/>
    <lineage>
        <taxon>Bacteria</taxon>
        <taxon>Pseudomonadati</taxon>
        <taxon>Campylobacterota</taxon>
        <taxon>Epsilonproteobacteria</taxon>
        <taxon>Campylobacterales</taxon>
        <taxon>Helicobacteraceae</taxon>
        <taxon>Helicobacter</taxon>
    </lineage>
</organism>
<keyword evidence="3 6" id="KW-0067">ATP-binding</keyword>
<dbReference type="InterPro" id="IPR017911">
    <property type="entry name" value="MacB-like_ATP-bd"/>
</dbReference>
<reference evidence="6 8" key="1">
    <citation type="submission" date="2023-07" db="EMBL/GenBank/DDBJ databases">
        <title>Unpublished Manusciprt.</title>
        <authorList>
            <person name="Aydin F."/>
            <person name="Tarhane S."/>
            <person name="Saticioglu I.B."/>
            <person name="Karakaya E."/>
            <person name="Abay S."/>
            <person name="Guran O."/>
            <person name="Bozkurt E."/>
            <person name="Uzum N."/>
            <person name="Olgun K."/>
            <person name="Jablonski D."/>
        </authorList>
    </citation>
    <scope>NUCLEOTIDE SEQUENCE</scope>
    <source>
        <strain evidence="8">faydin-H75</strain>
        <strain evidence="6">Faydin-H76</strain>
    </source>
</reference>
<protein>
    <submittedName>
        <fullName evidence="6">ABC transporter ATP-binding protein</fullName>
    </submittedName>
</protein>
<dbReference type="PROSITE" id="PS50893">
    <property type="entry name" value="ABC_TRANSPORTER_2"/>
    <property type="match status" value="1"/>
</dbReference>
<dbReference type="InterPro" id="IPR027417">
    <property type="entry name" value="P-loop_NTPase"/>
</dbReference>
<dbReference type="PROSITE" id="PS00211">
    <property type="entry name" value="ABC_TRANSPORTER_1"/>
    <property type="match status" value="1"/>
</dbReference>
<dbReference type="SUPFAM" id="SSF52540">
    <property type="entry name" value="P-loop containing nucleoside triphosphate hydrolases"/>
    <property type="match status" value="1"/>
</dbReference>
<dbReference type="GO" id="GO:0005524">
    <property type="term" value="F:ATP binding"/>
    <property type="evidence" value="ECO:0007669"/>
    <property type="project" value="UniProtKB-KW"/>
</dbReference>
<dbReference type="Proteomes" id="UP001240777">
    <property type="component" value="Unassembled WGS sequence"/>
</dbReference>
<dbReference type="Gene3D" id="3.40.50.300">
    <property type="entry name" value="P-loop containing nucleotide triphosphate hydrolases"/>
    <property type="match status" value="1"/>
</dbReference>
<evidence type="ECO:0000313" key="5">
    <source>
        <dbReference type="EMBL" id="MDO7253384.1"/>
    </source>
</evidence>
<dbReference type="GO" id="GO:0016887">
    <property type="term" value="F:ATP hydrolysis activity"/>
    <property type="evidence" value="ECO:0007669"/>
    <property type="project" value="InterPro"/>
</dbReference>
<dbReference type="AlphaFoldDB" id="A0AA90PSI2"/>
<keyword evidence="2" id="KW-0547">Nucleotide-binding</keyword>
<dbReference type="InterPro" id="IPR017871">
    <property type="entry name" value="ABC_transporter-like_CS"/>
</dbReference>
<evidence type="ECO:0000313" key="8">
    <source>
        <dbReference type="Proteomes" id="UP001240777"/>
    </source>
</evidence>
<dbReference type="EMBL" id="JAUYZK010000008">
    <property type="protein sequence ID" value="MDP2539352.1"/>
    <property type="molecule type" value="Genomic_DNA"/>
</dbReference>
<comment type="caution">
    <text evidence="6">The sequence shown here is derived from an EMBL/GenBank/DDBJ whole genome shotgun (WGS) entry which is preliminary data.</text>
</comment>